<dbReference type="EMBL" id="LGUF01000007">
    <property type="protein sequence ID" value="KON88411.1"/>
    <property type="molecule type" value="Genomic_DNA"/>
</dbReference>
<accession>A0A0M0GG49</accession>
<dbReference type="STRING" id="1459.AF332_17410"/>
<organism evidence="2 3">
    <name type="scientific">Sporosarcina globispora</name>
    <name type="common">Bacillus globisporus</name>
    <dbReference type="NCBI Taxonomy" id="1459"/>
    <lineage>
        <taxon>Bacteria</taxon>
        <taxon>Bacillati</taxon>
        <taxon>Bacillota</taxon>
        <taxon>Bacilli</taxon>
        <taxon>Bacillales</taxon>
        <taxon>Caryophanaceae</taxon>
        <taxon>Sporosarcina</taxon>
    </lineage>
</organism>
<evidence type="ECO:0000313" key="3">
    <source>
        <dbReference type="Proteomes" id="UP000037109"/>
    </source>
</evidence>
<dbReference type="PATRIC" id="fig|1459.3.peg.3813"/>
<keyword evidence="1" id="KW-0812">Transmembrane</keyword>
<proteinExistence type="predicted"/>
<reference evidence="3" key="1">
    <citation type="submission" date="2015-07" db="EMBL/GenBank/DDBJ databases">
        <title>Fjat-10036 dsm4.</title>
        <authorList>
            <person name="Liu B."/>
            <person name="Wang J."/>
            <person name="Zhu Y."/>
            <person name="Liu G."/>
            <person name="Chen Q."/>
            <person name="Chen Z."/>
            <person name="Lan J."/>
            <person name="Che J."/>
            <person name="Ge C."/>
            <person name="Shi H."/>
            <person name="Pan Z."/>
            <person name="Liu X."/>
        </authorList>
    </citation>
    <scope>NUCLEOTIDE SEQUENCE [LARGE SCALE GENOMIC DNA]</scope>
    <source>
        <strain evidence="3">DSM 4</strain>
    </source>
</reference>
<name>A0A0M0GG49_SPOGL</name>
<keyword evidence="1" id="KW-1133">Transmembrane helix</keyword>
<evidence type="ECO:0000256" key="1">
    <source>
        <dbReference type="SAM" id="Phobius"/>
    </source>
</evidence>
<gene>
    <name evidence="2" type="ORF">AF332_17410</name>
</gene>
<evidence type="ECO:0000313" key="2">
    <source>
        <dbReference type="EMBL" id="KON88411.1"/>
    </source>
</evidence>
<comment type="caution">
    <text evidence="2">The sequence shown here is derived from an EMBL/GenBank/DDBJ whole genome shotgun (WGS) entry which is preliminary data.</text>
</comment>
<dbReference type="AlphaFoldDB" id="A0A0M0GG49"/>
<protein>
    <submittedName>
        <fullName evidence="2">Uncharacterized protein</fullName>
    </submittedName>
</protein>
<feature type="transmembrane region" description="Helical" evidence="1">
    <location>
        <begin position="29"/>
        <end position="51"/>
    </location>
</feature>
<keyword evidence="1" id="KW-0472">Membrane</keyword>
<sequence>MFKICSRFVFKPQNLAIKLFVENDALSKLVTLISLPLLSQLFTIAYVNIIYTVITMLNKGLEDVYVFRQYIFFAFL</sequence>
<dbReference type="Proteomes" id="UP000037109">
    <property type="component" value="Unassembled WGS sequence"/>
</dbReference>
<keyword evidence="3" id="KW-1185">Reference proteome</keyword>